<dbReference type="InterPro" id="IPR017871">
    <property type="entry name" value="ABC_transporter-like_CS"/>
</dbReference>
<dbReference type="RefSeq" id="WP_091716744.1">
    <property type="nucleotide sequence ID" value="NZ_CAUQLD010000001.1"/>
</dbReference>
<keyword evidence="5" id="KW-0547">Nucleotide-binding</keyword>
<dbReference type="AlphaFoldDB" id="A0A1H1SIS8"/>
<keyword evidence="3" id="KW-0813">Transport</keyword>
<gene>
    <name evidence="9" type="ORF">SAMN04489743_0156</name>
</gene>
<organism evidence="9 10">
    <name type="scientific">Pseudarthrobacter equi</name>
    <dbReference type="NCBI Taxonomy" id="728066"/>
    <lineage>
        <taxon>Bacteria</taxon>
        <taxon>Bacillati</taxon>
        <taxon>Actinomycetota</taxon>
        <taxon>Actinomycetes</taxon>
        <taxon>Micrococcales</taxon>
        <taxon>Micrococcaceae</taxon>
        <taxon>Pseudarthrobacter</taxon>
    </lineage>
</organism>
<name>A0A1H1SIS8_9MICC</name>
<dbReference type="PROSITE" id="PS00211">
    <property type="entry name" value="ABC_TRANSPORTER_1"/>
    <property type="match status" value="2"/>
</dbReference>
<dbReference type="GO" id="GO:0005886">
    <property type="term" value="C:plasma membrane"/>
    <property type="evidence" value="ECO:0007669"/>
    <property type="project" value="UniProtKB-SubCell"/>
</dbReference>
<dbReference type="Gene3D" id="3.40.50.300">
    <property type="entry name" value="P-loop containing nucleotide triphosphate hydrolases"/>
    <property type="match status" value="2"/>
</dbReference>
<protein>
    <submittedName>
        <fullName evidence="9">Peptide/nickel transport system ATP-binding protein</fullName>
    </submittedName>
</protein>
<comment type="similarity">
    <text evidence="2">Belongs to the ABC transporter superfamily.</text>
</comment>
<dbReference type="InterPro" id="IPR027417">
    <property type="entry name" value="P-loop_NTPase"/>
</dbReference>
<dbReference type="InterPro" id="IPR003593">
    <property type="entry name" value="AAA+_ATPase"/>
</dbReference>
<dbReference type="SMART" id="SM00382">
    <property type="entry name" value="AAA"/>
    <property type="match status" value="2"/>
</dbReference>
<sequence length="749" mass="80270">MSSETTTGSGTTASVNSTADAVERLHIAGLHAPTDAVLSVRDLNVRFNSENGVVHAVRGVDFDLLPGKTLGIVGESGSGKSVTSLAIMGLLPEAAEVTGSVRLKGRELLGLSDKAMCEYRGNELAMVFQDPLSSLTPVYTVGTQIIEALTIHNPTMSKQAKEARAVELLAMVGIPSPKDRLKAFPHEFSGGMRQRVMIAIAIANNPRVLIADEPTTALDVTIQAQVLEVLHTAQEETGAAVVMITHDLGVVAGMADDIMVMYAGKPVETGAVDDIYYNPRMPYTLGLLGAVPRVDVSEKSSLVPIDGIPPNLLHTPTGCSFAPRCPLATDACLDGEPALAPVPGGALHHAACIKSAALGGDVDVHDIFAAPPVPESRFDAIPREDRSTVLQLKDVRKHFPLTKGALLKKRIGTVKAVDGLSFDVREGECFSIVGESGSGKTTTLLEIMEFHKDQDGEVVIGGISNKQAADTKTKNAMRRELQMVFQDPTGALDPRFTVYEVLAEPLQNAGMDRPAIRKRIMELMKLVGLQPDHVNRFPNQFSGGQRQRIGIARALAVNPKLVVLDEPVSALDVSVQAGVINLLDKLRAELGLSYLLVAHDLSVVRHISNRVAVMYLGKIVEIGEVDRVFDNPRHPYTRALLSAIPVPDPHVERTRERIILKGDLPSPLDAPKGCNFATRCPVFAALPAAKQEKCLTLEPPLEAVAPSSAAQALEPAAPAPDQRFACFFPDGELDEDMLVTHDQAEHHAP</sequence>
<dbReference type="NCBIfam" id="TIGR01727">
    <property type="entry name" value="oligo_HPY"/>
    <property type="match status" value="2"/>
</dbReference>
<comment type="subcellular location">
    <subcellularLocation>
        <location evidence="1">Cell membrane</location>
        <topology evidence="1">Peripheral membrane protein</topology>
    </subcellularLocation>
</comment>
<dbReference type="GO" id="GO:0015833">
    <property type="term" value="P:peptide transport"/>
    <property type="evidence" value="ECO:0007669"/>
    <property type="project" value="InterPro"/>
</dbReference>
<dbReference type="InterPro" id="IPR013563">
    <property type="entry name" value="Oligopep_ABC_C"/>
</dbReference>
<keyword evidence="10" id="KW-1185">Reference proteome</keyword>
<keyword evidence="7" id="KW-0472">Membrane</keyword>
<dbReference type="Pfam" id="PF08352">
    <property type="entry name" value="oligo_HPY"/>
    <property type="match status" value="2"/>
</dbReference>
<dbReference type="GO" id="GO:0016887">
    <property type="term" value="F:ATP hydrolysis activity"/>
    <property type="evidence" value="ECO:0007669"/>
    <property type="project" value="InterPro"/>
</dbReference>
<dbReference type="NCBIfam" id="NF007739">
    <property type="entry name" value="PRK10419.1"/>
    <property type="match status" value="2"/>
</dbReference>
<dbReference type="PANTHER" id="PTHR43297">
    <property type="entry name" value="OLIGOPEPTIDE TRANSPORT ATP-BINDING PROTEIN APPD"/>
    <property type="match status" value="1"/>
</dbReference>
<reference evidence="10" key="1">
    <citation type="submission" date="2016-10" db="EMBL/GenBank/DDBJ databases">
        <authorList>
            <person name="Varghese N."/>
            <person name="Submissions S."/>
        </authorList>
    </citation>
    <scope>NUCLEOTIDE SEQUENCE [LARGE SCALE GENOMIC DNA]</scope>
    <source>
        <strain evidence="10">IMMIB L-1606</strain>
    </source>
</reference>
<evidence type="ECO:0000256" key="3">
    <source>
        <dbReference type="ARBA" id="ARBA00022448"/>
    </source>
</evidence>
<dbReference type="PANTHER" id="PTHR43297:SF2">
    <property type="entry name" value="DIPEPTIDE TRANSPORT ATP-BINDING PROTEIN DPPD"/>
    <property type="match status" value="1"/>
</dbReference>
<evidence type="ECO:0000256" key="5">
    <source>
        <dbReference type="ARBA" id="ARBA00022741"/>
    </source>
</evidence>
<dbReference type="NCBIfam" id="NF008453">
    <property type="entry name" value="PRK11308.1"/>
    <property type="match status" value="2"/>
</dbReference>
<evidence type="ECO:0000256" key="4">
    <source>
        <dbReference type="ARBA" id="ARBA00022475"/>
    </source>
</evidence>
<dbReference type="FunFam" id="3.40.50.300:FF:000016">
    <property type="entry name" value="Oligopeptide ABC transporter ATP-binding component"/>
    <property type="match status" value="2"/>
</dbReference>
<dbReference type="PROSITE" id="PS50893">
    <property type="entry name" value="ABC_TRANSPORTER_2"/>
    <property type="match status" value="2"/>
</dbReference>
<proteinExistence type="inferred from homology"/>
<evidence type="ECO:0000256" key="2">
    <source>
        <dbReference type="ARBA" id="ARBA00005417"/>
    </source>
</evidence>
<dbReference type="SUPFAM" id="SSF52540">
    <property type="entry name" value="P-loop containing nucleoside triphosphate hydrolases"/>
    <property type="match status" value="2"/>
</dbReference>
<feature type="domain" description="ABC transporter" evidence="8">
    <location>
        <begin position="40"/>
        <end position="288"/>
    </location>
</feature>
<feature type="domain" description="ABC transporter" evidence="8">
    <location>
        <begin position="390"/>
        <end position="641"/>
    </location>
</feature>
<evidence type="ECO:0000256" key="6">
    <source>
        <dbReference type="ARBA" id="ARBA00022840"/>
    </source>
</evidence>
<keyword evidence="4" id="KW-1003">Cell membrane</keyword>
<evidence type="ECO:0000256" key="7">
    <source>
        <dbReference type="ARBA" id="ARBA00023136"/>
    </source>
</evidence>
<keyword evidence="6 9" id="KW-0067">ATP-binding</keyword>
<dbReference type="OrthoDB" id="4008250at2"/>
<dbReference type="Proteomes" id="UP000198751">
    <property type="component" value="Chromosome I"/>
</dbReference>
<evidence type="ECO:0000313" key="10">
    <source>
        <dbReference type="Proteomes" id="UP000198751"/>
    </source>
</evidence>
<dbReference type="GO" id="GO:0005524">
    <property type="term" value="F:ATP binding"/>
    <property type="evidence" value="ECO:0007669"/>
    <property type="project" value="UniProtKB-KW"/>
</dbReference>
<evidence type="ECO:0000256" key="1">
    <source>
        <dbReference type="ARBA" id="ARBA00004202"/>
    </source>
</evidence>
<dbReference type="Pfam" id="PF00005">
    <property type="entry name" value="ABC_tran"/>
    <property type="match status" value="2"/>
</dbReference>
<evidence type="ECO:0000259" key="8">
    <source>
        <dbReference type="PROSITE" id="PS50893"/>
    </source>
</evidence>
<accession>A0A1H1SIS8</accession>
<dbReference type="CDD" id="cd03257">
    <property type="entry name" value="ABC_NikE_OppD_transporters"/>
    <property type="match status" value="2"/>
</dbReference>
<dbReference type="InterPro" id="IPR050388">
    <property type="entry name" value="ABC_Ni/Peptide_Import"/>
</dbReference>
<dbReference type="EMBL" id="LT629779">
    <property type="protein sequence ID" value="SDS47728.1"/>
    <property type="molecule type" value="Genomic_DNA"/>
</dbReference>
<dbReference type="InterPro" id="IPR003439">
    <property type="entry name" value="ABC_transporter-like_ATP-bd"/>
</dbReference>
<evidence type="ECO:0000313" key="9">
    <source>
        <dbReference type="EMBL" id="SDS47728.1"/>
    </source>
</evidence>